<comment type="caution">
    <text evidence="2">The sequence shown here is derived from an EMBL/GenBank/DDBJ whole genome shotgun (WGS) entry which is preliminary data.</text>
</comment>
<accession>A0A699KYY0</accession>
<evidence type="ECO:0000256" key="1">
    <source>
        <dbReference type="SAM" id="MobiDB-lite"/>
    </source>
</evidence>
<dbReference type="AlphaFoldDB" id="A0A699KYY0"/>
<organism evidence="2">
    <name type="scientific">Tanacetum cinerariifolium</name>
    <name type="common">Dalmatian daisy</name>
    <name type="synonym">Chrysanthemum cinerariifolium</name>
    <dbReference type="NCBI Taxonomy" id="118510"/>
    <lineage>
        <taxon>Eukaryota</taxon>
        <taxon>Viridiplantae</taxon>
        <taxon>Streptophyta</taxon>
        <taxon>Embryophyta</taxon>
        <taxon>Tracheophyta</taxon>
        <taxon>Spermatophyta</taxon>
        <taxon>Magnoliopsida</taxon>
        <taxon>eudicotyledons</taxon>
        <taxon>Gunneridae</taxon>
        <taxon>Pentapetalae</taxon>
        <taxon>asterids</taxon>
        <taxon>campanulids</taxon>
        <taxon>Asterales</taxon>
        <taxon>Asteraceae</taxon>
        <taxon>Asteroideae</taxon>
        <taxon>Anthemideae</taxon>
        <taxon>Anthemidinae</taxon>
        <taxon>Tanacetum</taxon>
    </lineage>
</organism>
<reference evidence="2" key="1">
    <citation type="journal article" date="2019" name="Sci. Rep.">
        <title>Draft genome of Tanacetum cinerariifolium, the natural source of mosquito coil.</title>
        <authorList>
            <person name="Yamashiro T."/>
            <person name="Shiraishi A."/>
            <person name="Satake H."/>
            <person name="Nakayama K."/>
        </authorList>
    </citation>
    <scope>NUCLEOTIDE SEQUENCE</scope>
</reference>
<proteinExistence type="predicted"/>
<feature type="region of interest" description="Disordered" evidence="1">
    <location>
        <begin position="1"/>
        <end position="118"/>
    </location>
</feature>
<feature type="region of interest" description="Disordered" evidence="1">
    <location>
        <begin position="131"/>
        <end position="152"/>
    </location>
</feature>
<name>A0A699KYY0_TANCI</name>
<feature type="compositionally biased region" description="Basic and acidic residues" evidence="1">
    <location>
        <begin position="61"/>
        <end position="77"/>
    </location>
</feature>
<protein>
    <submittedName>
        <fullName evidence="2">Uncharacterized protein</fullName>
    </submittedName>
</protein>
<evidence type="ECO:0000313" key="2">
    <source>
        <dbReference type="EMBL" id="GFB17778.1"/>
    </source>
</evidence>
<feature type="compositionally biased region" description="Basic and acidic residues" evidence="1">
    <location>
        <begin position="85"/>
        <end position="115"/>
    </location>
</feature>
<gene>
    <name evidence="2" type="ORF">Tci_689749</name>
</gene>
<feature type="compositionally biased region" description="Basic and acidic residues" evidence="1">
    <location>
        <begin position="1"/>
        <end position="13"/>
    </location>
</feature>
<feature type="compositionally biased region" description="Basic and acidic residues" evidence="1">
    <location>
        <begin position="39"/>
        <end position="50"/>
    </location>
</feature>
<dbReference type="EMBL" id="BKCJ010568950">
    <property type="protein sequence ID" value="GFB17778.1"/>
    <property type="molecule type" value="Genomic_DNA"/>
</dbReference>
<feature type="compositionally biased region" description="Basic and acidic residues" evidence="1">
    <location>
        <begin position="131"/>
        <end position="146"/>
    </location>
</feature>
<sequence length="212" mass="22970">PDHPQRQREEERQAPAPLEKLLLTDHRRNQHHNAGAQHEPGDRAEVEPAAEKPALAVRGVFGDEDRRAGVFATDRKALGHLRQQQQDRRPDANRLIRGDKADGKGAQRHDHDGGGEHFLPSVLVADGPEKHAANGADQERHREGRQRGNHLHAGVGAGEEDLAQCIGHEAVDAEVEPFHCVAQGGGGDGLPHLGVVDDSDVLQPDRVDGLLA</sequence>
<feature type="non-terminal residue" evidence="2">
    <location>
        <position position="1"/>
    </location>
</feature>